<accession>A0A3D8QYE5</accession>
<comment type="caution">
    <text evidence="14">The sequence shown here is derived from an EMBL/GenBank/DDBJ whole genome shotgun (WGS) entry which is preliminary data.</text>
</comment>
<evidence type="ECO:0000256" key="7">
    <source>
        <dbReference type="ARBA" id="ARBA00023288"/>
    </source>
</evidence>
<comment type="subcellular location">
    <subcellularLocation>
        <location evidence="1">Membrane</location>
        <topology evidence="1">Multi-pass membrane protein</topology>
    </subcellularLocation>
</comment>
<dbReference type="AlphaFoldDB" id="A0A3D8QYE5"/>
<dbReference type="GO" id="GO:0005794">
    <property type="term" value="C:Golgi apparatus"/>
    <property type="evidence" value="ECO:0007669"/>
    <property type="project" value="TreeGrafter"/>
</dbReference>
<evidence type="ECO:0000256" key="8">
    <source>
        <dbReference type="ARBA" id="ARBA00023315"/>
    </source>
</evidence>
<keyword evidence="5 11" id="KW-0472">Membrane</keyword>
<dbReference type="Pfam" id="PF01529">
    <property type="entry name" value="DHHC"/>
    <property type="match status" value="1"/>
</dbReference>
<dbReference type="PANTHER" id="PTHR22883">
    <property type="entry name" value="ZINC FINGER DHHC DOMAIN CONTAINING PROTEIN"/>
    <property type="match status" value="1"/>
</dbReference>
<keyword evidence="6" id="KW-0564">Palmitate</keyword>
<evidence type="ECO:0000256" key="12">
    <source>
        <dbReference type="SAM" id="MobiDB-lite"/>
    </source>
</evidence>
<dbReference type="InterPro" id="IPR001594">
    <property type="entry name" value="Palmitoyltrfase_DHHC"/>
</dbReference>
<evidence type="ECO:0000256" key="4">
    <source>
        <dbReference type="ARBA" id="ARBA00022989"/>
    </source>
</evidence>
<comment type="similarity">
    <text evidence="9">Belongs to the DHHC palmitoyltransferase family. PFA5 subfamily.</text>
</comment>
<dbReference type="GO" id="GO:0019706">
    <property type="term" value="F:protein-cysteine S-palmitoyltransferase activity"/>
    <property type="evidence" value="ECO:0007669"/>
    <property type="project" value="UniProtKB-EC"/>
</dbReference>
<reference evidence="14 15" key="1">
    <citation type="journal article" date="2018" name="IMA Fungus">
        <title>IMA Genome-F 9: Draft genome sequence of Annulohypoxylon stygium, Aspergillus mulundensis, Berkeleyomyces basicola (syn. Thielaviopsis basicola), Ceratocystis smalleyi, two Cercospora beticola strains, Coleophoma cylindrospora, Fusarium fracticaudum, Phialophora cf. hyalina, and Morchella septimelata.</title>
        <authorList>
            <person name="Wingfield B.D."/>
            <person name="Bills G.F."/>
            <person name="Dong Y."/>
            <person name="Huang W."/>
            <person name="Nel W.J."/>
            <person name="Swalarsk-Parry B.S."/>
            <person name="Vaghefi N."/>
            <person name="Wilken P.M."/>
            <person name="An Z."/>
            <person name="de Beer Z.W."/>
            <person name="De Vos L."/>
            <person name="Chen L."/>
            <person name="Duong T.A."/>
            <person name="Gao Y."/>
            <person name="Hammerbacher A."/>
            <person name="Kikkert J.R."/>
            <person name="Li Y."/>
            <person name="Li H."/>
            <person name="Li K."/>
            <person name="Li Q."/>
            <person name="Liu X."/>
            <person name="Ma X."/>
            <person name="Naidoo K."/>
            <person name="Pethybridge S.J."/>
            <person name="Sun J."/>
            <person name="Steenkamp E.T."/>
            <person name="van der Nest M.A."/>
            <person name="van Wyk S."/>
            <person name="Wingfield M.J."/>
            <person name="Xiong C."/>
            <person name="Yue Q."/>
            <person name="Zhang X."/>
        </authorList>
    </citation>
    <scope>NUCLEOTIDE SEQUENCE [LARGE SCALE GENOMIC DNA]</scope>
    <source>
        <strain evidence="14 15">BP5796</strain>
    </source>
</reference>
<dbReference type="GO" id="GO:0006612">
    <property type="term" value="P:protein targeting to membrane"/>
    <property type="evidence" value="ECO:0007669"/>
    <property type="project" value="TreeGrafter"/>
</dbReference>
<feature type="transmembrane region" description="Helical" evidence="11">
    <location>
        <begin position="193"/>
        <end position="217"/>
    </location>
</feature>
<evidence type="ECO:0000256" key="3">
    <source>
        <dbReference type="ARBA" id="ARBA00022692"/>
    </source>
</evidence>
<dbReference type="PROSITE" id="PS50216">
    <property type="entry name" value="DHHC"/>
    <property type="match status" value="1"/>
</dbReference>
<feature type="compositionally biased region" description="Low complexity" evidence="12">
    <location>
        <begin position="346"/>
        <end position="358"/>
    </location>
</feature>
<comment type="catalytic activity">
    <reaction evidence="10 11">
        <text>L-cysteinyl-[protein] + hexadecanoyl-CoA = S-hexadecanoyl-L-cysteinyl-[protein] + CoA</text>
        <dbReference type="Rhea" id="RHEA:36683"/>
        <dbReference type="Rhea" id="RHEA-COMP:10131"/>
        <dbReference type="Rhea" id="RHEA-COMP:11032"/>
        <dbReference type="ChEBI" id="CHEBI:29950"/>
        <dbReference type="ChEBI" id="CHEBI:57287"/>
        <dbReference type="ChEBI" id="CHEBI:57379"/>
        <dbReference type="ChEBI" id="CHEBI:74151"/>
        <dbReference type="EC" id="2.3.1.225"/>
    </reaction>
</comment>
<name>A0A3D8QYE5_9HELO</name>
<dbReference type="GO" id="GO:0005783">
    <property type="term" value="C:endoplasmic reticulum"/>
    <property type="evidence" value="ECO:0007669"/>
    <property type="project" value="TreeGrafter"/>
</dbReference>
<evidence type="ECO:0000256" key="6">
    <source>
        <dbReference type="ARBA" id="ARBA00023139"/>
    </source>
</evidence>
<feature type="compositionally biased region" description="Polar residues" evidence="12">
    <location>
        <begin position="457"/>
        <end position="469"/>
    </location>
</feature>
<keyword evidence="3 11" id="KW-0812">Transmembrane</keyword>
<dbReference type="EC" id="2.3.1.225" evidence="11"/>
<comment type="domain">
    <text evidence="11">The DHHC domain is required for palmitoyltransferase activity.</text>
</comment>
<keyword evidence="8 11" id="KW-0012">Acyltransferase</keyword>
<gene>
    <name evidence="14" type="ORF">BP5796_09571</name>
</gene>
<keyword evidence="7" id="KW-0449">Lipoprotein</keyword>
<dbReference type="InterPro" id="IPR039859">
    <property type="entry name" value="PFA4/ZDH16/20/ERF2-like"/>
</dbReference>
<feature type="domain" description="Palmitoyltransferase DHHC" evidence="13">
    <location>
        <begin position="147"/>
        <end position="265"/>
    </location>
</feature>
<feature type="region of interest" description="Disordered" evidence="12">
    <location>
        <begin position="338"/>
        <end position="359"/>
    </location>
</feature>
<evidence type="ECO:0000313" key="14">
    <source>
        <dbReference type="EMBL" id="RDW66822.1"/>
    </source>
</evidence>
<dbReference type="GO" id="GO:0016020">
    <property type="term" value="C:membrane"/>
    <property type="evidence" value="ECO:0007669"/>
    <property type="project" value="UniProtKB-SubCell"/>
</dbReference>
<feature type="transmembrane region" description="Helical" evidence="11">
    <location>
        <begin position="229"/>
        <end position="256"/>
    </location>
</feature>
<evidence type="ECO:0000256" key="10">
    <source>
        <dbReference type="ARBA" id="ARBA00048048"/>
    </source>
</evidence>
<evidence type="ECO:0000256" key="9">
    <source>
        <dbReference type="ARBA" id="ARBA00038298"/>
    </source>
</evidence>
<evidence type="ECO:0000256" key="2">
    <source>
        <dbReference type="ARBA" id="ARBA00022679"/>
    </source>
</evidence>
<evidence type="ECO:0000256" key="11">
    <source>
        <dbReference type="RuleBase" id="RU079119"/>
    </source>
</evidence>
<evidence type="ECO:0000256" key="5">
    <source>
        <dbReference type="ARBA" id="ARBA00023136"/>
    </source>
</evidence>
<organism evidence="14 15">
    <name type="scientific">Coleophoma crateriformis</name>
    <dbReference type="NCBI Taxonomy" id="565419"/>
    <lineage>
        <taxon>Eukaryota</taxon>
        <taxon>Fungi</taxon>
        <taxon>Dikarya</taxon>
        <taxon>Ascomycota</taxon>
        <taxon>Pezizomycotina</taxon>
        <taxon>Leotiomycetes</taxon>
        <taxon>Helotiales</taxon>
        <taxon>Dermateaceae</taxon>
        <taxon>Coleophoma</taxon>
    </lineage>
</organism>
<dbReference type="OrthoDB" id="331948at2759"/>
<evidence type="ECO:0000259" key="13">
    <source>
        <dbReference type="Pfam" id="PF01529"/>
    </source>
</evidence>
<feature type="region of interest" description="Disordered" evidence="12">
    <location>
        <begin position="444"/>
        <end position="483"/>
    </location>
</feature>
<proteinExistence type="inferred from homology"/>
<dbReference type="Proteomes" id="UP000256328">
    <property type="component" value="Unassembled WGS sequence"/>
</dbReference>
<dbReference type="PANTHER" id="PTHR22883:SF23">
    <property type="entry name" value="PALMITOYLTRANSFERASE ZDHHC6"/>
    <property type="match status" value="1"/>
</dbReference>
<keyword evidence="4 11" id="KW-1133">Transmembrane helix</keyword>
<feature type="transmembrane region" description="Helical" evidence="11">
    <location>
        <begin position="20"/>
        <end position="46"/>
    </location>
</feature>
<sequence>MSAKMEANRAKYNIWTARAIPVVLAGVVGYATYVLVALLCVSYLLVERNDRSAAIPILVVYFVLFLLMAISFFRLLYTTMVEPPYLPYGTEGQPSKAGGLGGKKGDGLVGRPYDSMTPVPMAEKNPYFPGLEKFYTKDIFRCEPDGKPRWCSTCSNWKPDRCSHCSDAQRCILKMDHFCPWVGGPVGETNFKFFIQFTGYTALFCTHLLVVMAIYLHQQIAEHVRYNRHFAAILGLAGFFGLFTLGMTVTSIPLAMKNMTQVENLSGRSMVYTFAVLVPPRDERRRVNAVAASQITYSIITYPLSTSPPTRDESVPMDREGRPINNYLRHVRQCEPIPLQDEDSDQSQSAPSTSTGSSIMRDIKATRTFAILQTQPGENPWDLGSAFLNWQSVMGMTVIDWFLPFKLSPCCNHEFTESYYALGPCMDELKARVGFIRPEEIRRRLPHPRRTKPWTWDSGNTSRRPSNNQEMRDLSSHPRGSPV</sequence>
<evidence type="ECO:0000256" key="1">
    <source>
        <dbReference type="ARBA" id="ARBA00004141"/>
    </source>
</evidence>
<protein>
    <recommendedName>
        <fullName evidence="11">Palmitoyltransferase</fullName>
        <ecNumber evidence="11">2.3.1.225</ecNumber>
    </recommendedName>
</protein>
<feature type="transmembrane region" description="Helical" evidence="11">
    <location>
        <begin position="58"/>
        <end position="77"/>
    </location>
</feature>
<dbReference type="EMBL" id="PDLN01000014">
    <property type="protein sequence ID" value="RDW66822.1"/>
    <property type="molecule type" value="Genomic_DNA"/>
</dbReference>
<keyword evidence="15" id="KW-1185">Reference proteome</keyword>
<keyword evidence="2 11" id="KW-0808">Transferase</keyword>
<evidence type="ECO:0000313" key="15">
    <source>
        <dbReference type="Proteomes" id="UP000256328"/>
    </source>
</evidence>